<dbReference type="AlphaFoldDB" id="A0A8H4UTI3"/>
<feature type="chain" id="PRO_5034500513" description="4Fe-4S ferredoxin-type domain-containing protein" evidence="2">
    <location>
        <begin position="20"/>
        <end position="360"/>
    </location>
</feature>
<comment type="caution">
    <text evidence="3">The sequence shown here is derived from an EMBL/GenBank/DDBJ whole genome shotgun (WGS) entry which is preliminary data.</text>
</comment>
<accession>A0A8H4UTI3</accession>
<feature type="signal peptide" evidence="2">
    <location>
        <begin position="1"/>
        <end position="19"/>
    </location>
</feature>
<evidence type="ECO:0000256" key="2">
    <source>
        <dbReference type="SAM" id="SignalP"/>
    </source>
</evidence>
<evidence type="ECO:0000313" key="4">
    <source>
        <dbReference type="Proteomes" id="UP000635477"/>
    </source>
</evidence>
<keyword evidence="2" id="KW-0732">Signal</keyword>
<feature type="compositionally biased region" description="Basic residues" evidence="1">
    <location>
        <begin position="326"/>
        <end position="336"/>
    </location>
</feature>
<sequence>MHFTKAAKAVFLIVNHVLAAHVPPSALLRAHLWHHGSKDPHSHVAVSSSGDLPSNLFARQQPEACNRCRDRCPRGKIIDPDDCTNCVRCRAGTKPDLPKKRCIADPDGKRKQLPKKQENMRKDYFDKERRLRNKIEPKKREWNDKRDQDKRRMARRVGRCLPLVAMGMGAEAATQFGDDFFDEDYLESMDLVGLWPENLPIEAWESEESDNIFESDEYIDEWVKAGNDSPEGIDKRSLLRHARDAPAQPNDPVAVDGSNGLADSGQAQQDSTAATALILSEHDNHLEKRIFWIPIFLAIGKTIAALGVGIARGAAKGLSKTSVRVAKGRGSKKTRKEQHQGADKISQARRFRSCLMKRSP</sequence>
<evidence type="ECO:0000313" key="3">
    <source>
        <dbReference type="EMBL" id="KAF4983553.1"/>
    </source>
</evidence>
<name>A0A8H4UTI3_9HYPO</name>
<dbReference type="Proteomes" id="UP000635477">
    <property type="component" value="Unassembled WGS sequence"/>
</dbReference>
<feature type="region of interest" description="Disordered" evidence="1">
    <location>
        <begin position="321"/>
        <end position="360"/>
    </location>
</feature>
<gene>
    <name evidence="3" type="ORF">FZEAL_1088</name>
</gene>
<dbReference type="OrthoDB" id="4174013at2759"/>
<keyword evidence="4" id="KW-1185">Reference proteome</keyword>
<protein>
    <recommendedName>
        <fullName evidence="5">4Fe-4S ferredoxin-type domain-containing protein</fullName>
    </recommendedName>
</protein>
<organism evidence="3 4">
    <name type="scientific">Fusarium zealandicum</name>
    <dbReference type="NCBI Taxonomy" id="1053134"/>
    <lineage>
        <taxon>Eukaryota</taxon>
        <taxon>Fungi</taxon>
        <taxon>Dikarya</taxon>
        <taxon>Ascomycota</taxon>
        <taxon>Pezizomycotina</taxon>
        <taxon>Sordariomycetes</taxon>
        <taxon>Hypocreomycetidae</taxon>
        <taxon>Hypocreales</taxon>
        <taxon>Nectriaceae</taxon>
        <taxon>Fusarium</taxon>
        <taxon>Fusarium staphyleae species complex</taxon>
    </lineage>
</organism>
<evidence type="ECO:0000256" key="1">
    <source>
        <dbReference type="SAM" id="MobiDB-lite"/>
    </source>
</evidence>
<dbReference type="EMBL" id="JABEYC010000062">
    <property type="protein sequence ID" value="KAF4983553.1"/>
    <property type="molecule type" value="Genomic_DNA"/>
</dbReference>
<reference evidence="3" key="2">
    <citation type="submission" date="2020-05" db="EMBL/GenBank/DDBJ databases">
        <authorList>
            <person name="Kim H.-S."/>
            <person name="Proctor R.H."/>
            <person name="Brown D.W."/>
        </authorList>
    </citation>
    <scope>NUCLEOTIDE SEQUENCE</scope>
    <source>
        <strain evidence="3">NRRL 22465</strain>
    </source>
</reference>
<evidence type="ECO:0008006" key="5">
    <source>
        <dbReference type="Google" id="ProtNLM"/>
    </source>
</evidence>
<reference evidence="3" key="1">
    <citation type="journal article" date="2020" name="BMC Genomics">
        <title>Correction to: Identification and distribution of gene clusters required for synthesis of sphingolipid metabolism inhibitors in diverse species of the filamentous fungus Fusarium.</title>
        <authorList>
            <person name="Kim H.S."/>
            <person name="Lohmar J.M."/>
            <person name="Busman M."/>
            <person name="Brown D.W."/>
            <person name="Naumann T.A."/>
            <person name="Divon H.H."/>
            <person name="Lysoe E."/>
            <person name="Uhlig S."/>
            <person name="Proctor R.H."/>
        </authorList>
    </citation>
    <scope>NUCLEOTIDE SEQUENCE</scope>
    <source>
        <strain evidence="3">NRRL 22465</strain>
    </source>
</reference>
<proteinExistence type="predicted"/>